<dbReference type="Proteomes" id="UP000186309">
    <property type="component" value="Chromosome"/>
</dbReference>
<protein>
    <recommendedName>
        <fullName evidence="3">Poly(Hydroxyalcanoate) granule associated protein (Phasin)</fullName>
    </recommendedName>
</protein>
<dbReference type="RefSeq" id="WP_076350941.1">
    <property type="nucleotide sequence ID" value="NZ_CP019082.1"/>
</dbReference>
<dbReference type="PANTHER" id="PTHR38664:SF1">
    <property type="entry name" value="SLR0058 PROTEIN"/>
    <property type="match status" value="1"/>
</dbReference>
<reference evidence="2" key="1">
    <citation type="submission" date="2016-12" db="EMBL/GenBank/DDBJ databases">
        <title>Comparative genomics of four Isosphaeraceae planctomycetes: a common pool of plasmids and glycoside hydrolase genes.</title>
        <authorList>
            <person name="Ivanova A."/>
        </authorList>
    </citation>
    <scope>NUCLEOTIDE SEQUENCE [LARGE SCALE GENOMIC DNA]</scope>
    <source>
        <strain evidence="2">PX4</strain>
    </source>
</reference>
<organism evidence="1 2">
    <name type="scientific">Paludisphaera borealis</name>
    <dbReference type="NCBI Taxonomy" id="1387353"/>
    <lineage>
        <taxon>Bacteria</taxon>
        <taxon>Pseudomonadati</taxon>
        <taxon>Planctomycetota</taxon>
        <taxon>Planctomycetia</taxon>
        <taxon>Isosphaerales</taxon>
        <taxon>Isosphaeraceae</taxon>
        <taxon>Paludisphaera</taxon>
    </lineage>
</organism>
<evidence type="ECO:0000313" key="2">
    <source>
        <dbReference type="Proteomes" id="UP000186309"/>
    </source>
</evidence>
<dbReference type="AlphaFoldDB" id="A0A1U7CRJ6"/>
<proteinExistence type="predicted"/>
<accession>A0A1U7CRJ6</accession>
<evidence type="ECO:0000313" key="1">
    <source>
        <dbReference type="EMBL" id="APW61570.1"/>
    </source>
</evidence>
<gene>
    <name evidence="1" type="ORF">BSF38_03088</name>
</gene>
<dbReference type="KEGG" id="pbor:BSF38_03088"/>
<keyword evidence="2" id="KW-1185">Reference proteome</keyword>
<name>A0A1U7CRJ6_9BACT</name>
<evidence type="ECO:0008006" key="3">
    <source>
        <dbReference type="Google" id="ProtNLM"/>
    </source>
</evidence>
<dbReference type="STRING" id="1387353.BSF38_03088"/>
<dbReference type="OrthoDB" id="198919at2"/>
<dbReference type="PANTHER" id="PTHR38664">
    <property type="entry name" value="SLR0058 PROTEIN"/>
    <property type="match status" value="1"/>
</dbReference>
<dbReference type="EMBL" id="CP019082">
    <property type="protein sequence ID" value="APW61570.1"/>
    <property type="molecule type" value="Genomic_DNA"/>
</dbReference>
<sequence length="107" mass="11885">MIDLIKKTLLTGVGLAVMTKDKVEELGRDLVSQAKLSESEGREFVDNLVKQSDTARNEFETRINAVVKKTIEGLNLVHKDEIAGLQARVDDLAAELKRHQDSTTSHN</sequence>
<dbReference type="InterPro" id="IPR008769">
    <property type="entry name" value="PhaF_PhaI"/>
</dbReference>